<sequence length="474" mass="52188">MPKKAAKNGFFFYMLEWKQRVEASGRKTVSLAQVQEQAGPSWAAMNAAQRAPYLEKAKQSKFGGGNAVKLTSLGVPVTQIDAERREKEEHAASIIARLKAMLETASRNDTLESLDFYIISFAYFCVNSDGDYLPAEMAVVRFNLKDGVHAKLHMLINPGSLPLGMAYDAQQHANDDHQLPTPPDALGETDFDVINDKLLQFLGYNNGQIPLLFTERDDVAKVENMLQGIFGISVTKDQLGVGSLADMFFHLKRATEKHGLDVATFPTVHRAQLLITKDIYDYTEGIACDYHEANSNVKNCALSRCVRWGYVIADNCCMDLCIELQPGKHVPANADTTSQYATPAYSSNTSISGAYDQDDKSFVSYASVSRITNPFSGGSSSNTGGRDRASSTASFDISTETKVDVKRPVKAEYESPLSVGEPMPKQQHRDWDLQSNYSWSAVSSRSSMSRGRGRGLLLNELTDSQGRGRGNLLK</sequence>
<feature type="DNA-binding region" description="HMG box" evidence="11">
    <location>
        <begin position="3"/>
        <end position="61"/>
    </location>
</feature>
<evidence type="ECO:0000256" key="6">
    <source>
        <dbReference type="ARBA" id="ARBA00022782"/>
    </source>
</evidence>
<evidence type="ECO:0000256" key="1">
    <source>
        <dbReference type="ARBA" id="ARBA00004123"/>
    </source>
</evidence>
<evidence type="ECO:0000256" key="9">
    <source>
        <dbReference type="ARBA" id="ARBA00023242"/>
    </source>
</evidence>
<feature type="domain" description="HMG box" evidence="13">
    <location>
        <begin position="3"/>
        <end position="61"/>
    </location>
</feature>
<dbReference type="GO" id="GO:0007140">
    <property type="term" value="P:male meiotic nuclear division"/>
    <property type="evidence" value="ECO:0007669"/>
    <property type="project" value="TreeGrafter"/>
</dbReference>
<dbReference type="AlphaFoldDB" id="A0A2M4BLY9"/>
<dbReference type="GO" id="GO:0007283">
    <property type="term" value="P:spermatogenesis"/>
    <property type="evidence" value="ECO:0007669"/>
    <property type="project" value="TreeGrafter"/>
</dbReference>
<comment type="similarity">
    <text evidence="3">Belongs to the maelstrom family.</text>
</comment>
<dbReference type="GO" id="GO:0060964">
    <property type="term" value="P:regulation of miRNA-mediated gene silencing"/>
    <property type="evidence" value="ECO:0007669"/>
    <property type="project" value="InterPro"/>
</dbReference>
<keyword evidence="4" id="KW-0217">Developmental protein</keyword>
<proteinExistence type="inferred from homology"/>
<keyword evidence="6" id="KW-0221">Differentiation</keyword>
<keyword evidence="8" id="KW-0943">RNA-mediated gene silencing</keyword>
<evidence type="ECO:0000256" key="5">
    <source>
        <dbReference type="ARBA" id="ARBA00022490"/>
    </source>
</evidence>
<evidence type="ECO:0000256" key="12">
    <source>
        <dbReference type="SAM" id="MobiDB-lite"/>
    </source>
</evidence>
<protein>
    <recommendedName>
        <fullName evidence="13">HMG box domain-containing protein</fullName>
    </recommendedName>
</protein>
<dbReference type="PROSITE" id="PS50118">
    <property type="entry name" value="HMG_BOX_2"/>
    <property type="match status" value="1"/>
</dbReference>
<comment type="subcellular location">
    <subcellularLocation>
        <location evidence="2">Cytoplasm</location>
    </subcellularLocation>
    <subcellularLocation>
        <location evidence="1">Nucleus</location>
    </subcellularLocation>
</comment>
<dbReference type="GO" id="GO:0030154">
    <property type="term" value="P:cell differentiation"/>
    <property type="evidence" value="ECO:0007669"/>
    <property type="project" value="UniProtKB-KW"/>
</dbReference>
<dbReference type="GO" id="GO:0034587">
    <property type="term" value="P:piRNA processing"/>
    <property type="evidence" value="ECO:0007669"/>
    <property type="project" value="TreeGrafter"/>
</dbReference>
<evidence type="ECO:0000256" key="7">
    <source>
        <dbReference type="ARBA" id="ARBA00023125"/>
    </source>
</evidence>
<keyword evidence="9 11" id="KW-0539">Nucleus</keyword>
<dbReference type="GO" id="GO:0005634">
    <property type="term" value="C:nucleus"/>
    <property type="evidence" value="ECO:0007669"/>
    <property type="project" value="UniProtKB-SubCell"/>
</dbReference>
<dbReference type="InterPro" id="IPR024970">
    <property type="entry name" value="Maelstrom"/>
</dbReference>
<dbReference type="InterPro" id="IPR036910">
    <property type="entry name" value="HMG_box_dom_sf"/>
</dbReference>
<evidence type="ECO:0000256" key="11">
    <source>
        <dbReference type="PROSITE-ProRule" id="PRU00267"/>
    </source>
</evidence>
<dbReference type="SUPFAM" id="SSF47095">
    <property type="entry name" value="HMG-box"/>
    <property type="match status" value="1"/>
</dbReference>
<dbReference type="CDD" id="cd21992">
    <property type="entry name" value="HMG-box_MAEL"/>
    <property type="match status" value="1"/>
</dbReference>
<reference evidence="14" key="1">
    <citation type="submission" date="2018-01" db="EMBL/GenBank/DDBJ databases">
        <title>An insight into the sialome of Amazonian anophelines.</title>
        <authorList>
            <person name="Ribeiro J.M."/>
            <person name="Scarpassa V."/>
            <person name="Calvo E."/>
        </authorList>
    </citation>
    <scope>NUCLEOTIDE SEQUENCE</scope>
    <source>
        <tissue evidence="14">Salivary glands</tissue>
    </source>
</reference>
<keyword evidence="5" id="KW-0963">Cytoplasm</keyword>
<dbReference type="Gene3D" id="1.10.30.10">
    <property type="entry name" value="High mobility group box domain"/>
    <property type="match status" value="1"/>
</dbReference>
<dbReference type="EMBL" id="GGFJ01004958">
    <property type="protein sequence ID" value="MBW54099.1"/>
    <property type="molecule type" value="Transcribed_RNA"/>
</dbReference>
<evidence type="ECO:0000256" key="10">
    <source>
        <dbReference type="ARBA" id="ARBA00023254"/>
    </source>
</evidence>
<evidence type="ECO:0000313" key="14">
    <source>
        <dbReference type="EMBL" id="MBW54099.1"/>
    </source>
</evidence>
<evidence type="ECO:0000256" key="3">
    <source>
        <dbReference type="ARBA" id="ARBA00007057"/>
    </source>
</evidence>
<dbReference type="Pfam" id="PF09011">
    <property type="entry name" value="HMG_box_2"/>
    <property type="match status" value="1"/>
</dbReference>
<dbReference type="InterPro" id="IPR009071">
    <property type="entry name" value="HMG_box_dom"/>
</dbReference>
<dbReference type="PANTHER" id="PTHR21358:SF4">
    <property type="entry name" value="PROTEIN MAELSTROM HOMOLOG"/>
    <property type="match status" value="1"/>
</dbReference>
<accession>A0A2M4BLY9</accession>
<name>A0A2M4BLY9_9DIPT</name>
<keyword evidence="10" id="KW-0469">Meiosis</keyword>
<feature type="region of interest" description="Disordered" evidence="12">
    <location>
        <begin position="375"/>
        <end position="395"/>
    </location>
</feature>
<evidence type="ECO:0000259" key="13">
    <source>
        <dbReference type="PROSITE" id="PS50118"/>
    </source>
</evidence>
<dbReference type="GO" id="GO:0045892">
    <property type="term" value="P:negative regulation of DNA-templated transcription"/>
    <property type="evidence" value="ECO:0007669"/>
    <property type="project" value="TreeGrafter"/>
</dbReference>
<evidence type="ECO:0000256" key="8">
    <source>
        <dbReference type="ARBA" id="ARBA00023158"/>
    </source>
</evidence>
<dbReference type="GO" id="GO:0043565">
    <property type="term" value="F:sequence-specific DNA binding"/>
    <property type="evidence" value="ECO:0007669"/>
    <property type="project" value="TreeGrafter"/>
</dbReference>
<dbReference type="Pfam" id="PF13017">
    <property type="entry name" value="Maelstrom"/>
    <property type="match status" value="1"/>
</dbReference>
<dbReference type="PANTHER" id="PTHR21358">
    <property type="entry name" value="PROTEIN MAELSTROM HOMOLOG"/>
    <property type="match status" value="1"/>
</dbReference>
<evidence type="ECO:0000256" key="2">
    <source>
        <dbReference type="ARBA" id="ARBA00004496"/>
    </source>
</evidence>
<organism evidence="14">
    <name type="scientific">Anopheles marajoara</name>
    <dbReference type="NCBI Taxonomy" id="58244"/>
    <lineage>
        <taxon>Eukaryota</taxon>
        <taxon>Metazoa</taxon>
        <taxon>Ecdysozoa</taxon>
        <taxon>Arthropoda</taxon>
        <taxon>Hexapoda</taxon>
        <taxon>Insecta</taxon>
        <taxon>Pterygota</taxon>
        <taxon>Neoptera</taxon>
        <taxon>Endopterygota</taxon>
        <taxon>Diptera</taxon>
        <taxon>Nematocera</taxon>
        <taxon>Culicoidea</taxon>
        <taxon>Culicidae</taxon>
        <taxon>Anophelinae</taxon>
        <taxon>Anopheles</taxon>
    </lineage>
</organism>
<dbReference type="GO" id="GO:0043186">
    <property type="term" value="C:P granule"/>
    <property type="evidence" value="ECO:0007669"/>
    <property type="project" value="TreeGrafter"/>
</dbReference>
<dbReference type="InterPro" id="IPR039259">
    <property type="entry name" value="Protein_maelstrom"/>
</dbReference>
<keyword evidence="7 11" id="KW-0238">DNA-binding</keyword>
<evidence type="ECO:0000256" key="4">
    <source>
        <dbReference type="ARBA" id="ARBA00022473"/>
    </source>
</evidence>